<dbReference type="EMBL" id="QSBY01000002">
    <property type="protein sequence ID" value="RHW74080.1"/>
    <property type="molecule type" value="Genomic_DNA"/>
</dbReference>
<evidence type="ECO:0000313" key="1">
    <source>
        <dbReference type="EMBL" id="RHW74080.1"/>
    </source>
</evidence>
<comment type="caution">
    <text evidence="1">The sequence shown here is derived from an EMBL/GenBank/DDBJ whole genome shotgun (WGS) entry which is preliminary data.</text>
</comment>
<dbReference type="Proteomes" id="UP000266743">
    <property type="component" value="Chromosome 2"/>
</dbReference>
<proteinExistence type="predicted"/>
<dbReference type="AlphaFoldDB" id="A0A3L6LHF8"/>
<organism evidence="1 2">
    <name type="scientific">Trypanosoma brucei equiperdum</name>
    <dbReference type="NCBI Taxonomy" id="630700"/>
    <lineage>
        <taxon>Eukaryota</taxon>
        <taxon>Discoba</taxon>
        <taxon>Euglenozoa</taxon>
        <taxon>Kinetoplastea</taxon>
        <taxon>Metakinetoplastina</taxon>
        <taxon>Trypanosomatida</taxon>
        <taxon>Trypanosomatidae</taxon>
        <taxon>Trypanosoma</taxon>
    </lineage>
</organism>
<gene>
    <name evidence="1" type="ORF">DPX39_020020800</name>
</gene>
<reference evidence="1 2" key="1">
    <citation type="submission" date="2018-09" db="EMBL/GenBank/DDBJ databases">
        <title>whole genome sequence of T. equiperdum IVM-t1 strain.</title>
        <authorList>
            <person name="Suganuma K."/>
        </authorList>
    </citation>
    <scope>NUCLEOTIDE SEQUENCE [LARGE SCALE GENOMIC DNA]</scope>
    <source>
        <strain evidence="1 2">IVM-t1</strain>
    </source>
</reference>
<sequence length="36" mass="4119">MGTTEIKCVTSLEGLMLFSRRFPKDVTAFARNVDKR</sequence>
<evidence type="ECO:0000313" key="2">
    <source>
        <dbReference type="Proteomes" id="UP000266743"/>
    </source>
</evidence>
<protein>
    <submittedName>
        <fullName evidence="1">Uncharacterized protein</fullName>
    </submittedName>
</protein>
<accession>A0A3L6LHF8</accession>
<name>A0A3L6LHF8_9TRYP</name>